<keyword evidence="4" id="KW-1185">Reference proteome</keyword>
<dbReference type="InterPro" id="IPR029058">
    <property type="entry name" value="AB_hydrolase_fold"/>
</dbReference>
<feature type="domain" description="BD-FAE-like" evidence="2">
    <location>
        <begin position="30"/>
        <end position="206"/>
    </location>
</feature>
<dbReference type="EMBL" id="JBHTON010000016">
    <property type="protein sequence ID" value="MFD1484858.1"/>
    <property type="molecule type" value="Genomic_DNA"/>
</dbReference>
<evidence type="ECO:0000256" key="1">
    <source>
        <dbReference type="ARBA" id="ARBA00022801"/>
    </source>
</evidence>
<dbReference type="Pfam" id="PF20434">
    <property type="entry name" value="BD-FAE"/>
    <property type="match status" value="1"/>
</dbReference>
<dbReference type="InterPro" id="IPR050300">
    <property type="entry name" value="GDXG_lipolytic_enzyme"/>
</dbReference>
<name>A0ABW4E6W6_9LACO</name>
<reference evidence="4" key="1">
    <citation type="journal article" date="2019" name="Int. J. Syst. Evol. Microbiol.">
        <title>The Global Catalogue of Microorganisms (GCM) 10K type strain sequencing project: providing services to taxonomists for standard genome sequencing and annotation.</title>
        <authorList>
            <consortium name="The Broad Institute Genomics Platform"/>
            <consortium name="The Broad Institute Genome Sequencing Center for Infectious Disease"/>
            <person name="Wu L."/>
            <person name="Ma J."/>
        </authorList>
    </citation>
    <scope>NUCLEOTIDE SEQUENCE [LARGE SCALE GENOMIC DNA]</scope>
    <source>
        <strain evidence="4">CCM 8903</strain>
    </source>
</reference>
<evidence type="ECO:0000313" key="3">
    <source>
        <dbReference type="EMBL" id="MFD1484858.1"/>
    </source>
</evidence>
<dbReference type="GO" id="GO:0016787">
    <property type="term" value="F:hydrolase activity"/>
    <property type="evidence" value="ECO:0007669"/>
    <property type="project" value="UniProtKB-KW"/>
</dbReference>
<dbReference type="InterPro" id="IPR049492">
    <property type="entry name" value="BD-FAE-like_dom"/>
</dbReference>
<organism evidence="3 4">
    <name type="scientific">Lacticaseibacillus baoqingensis</name>
    <dbReference type="NCBI Taxonomy" id="2486013"/>
    <lineage>
        <taxon>Bacteria</taxon>
        <taxon>Bacillati</taxon>
        <taxon>Bacillota</taxon>
        <taxon>Bacilli</taxon>
        <taxon>Lactobacillales</taxon>
        <taxon>Lactobacillaceae</taxon>
        <taxon>Lacticaseibacillus</taxon>
    </lineage>
</organism>
<evidence type="ECO:0000259" key="2">
    <source>
        <dbReference type="Pfam" id="PF20434"/>
    </source>
</evidence>
<dbReference type="SUPFAM" id="SSF53474">
    <property type="entry name" value="alpha/beta-Hydrolases"/>
    <property type="match status" value="1"/>
</dbReference>
<gene>
    <name evidence="3" type="ORF">ACFQ5J_06410</name>
</gene>
<dbReference type="RefSeq" id="WP_125753015.1">
    <property type="nucleotide sequence ID" value="NZ_JBHTON010000016.1"/>
</dbReference>
<comment type="caution">
    <text evidence="3">The sequence shown here is derived from an EMBL/GenBank/DDBJ whole genome shotgun (WGS) entry which is preliminary data.</text>
</comment>
<dbReference type="Proteomes" id="UP001597252">
    <property type="component" value="Unassembled WGS sequence"/>
</dbReference>
<protein>
    <submittedName>
        <fullName evidence="3">Alpha/beta hydrolase</fullName>
    </submittedName>
</protein>
<dbReference type="PANTHER" id="PTHR48081">
    <property type="entry name" value="AB HYDROLASE SUPERFAMILY PROTEIN C4A8.06C"/>
    <property type="match status" value="1"/>
</dbReference>
<keyword evidence="1 3" id="KW-0378">Hydrolase</keyword>
<proteinExistence type="predicted"/>
<accession>A0ABW4E6W6</accession>
<sequence length="263" mass="28451">MAAKTILNVYYDDTHQLALDLYPTRGPARAGVIVIHGGGWFRGDKRKESDWANRLNARGFYVIAPNYREGAQGHYPAPLADMDKLWDWIHRRDLPFNRRALAVVGASAGGNLAVEMALKYGIPGVSLSGILDIADWLGQHRDVIAKQGDTSNFGTAASNTINQSGANDAFYKWFITNYLPDPADYVAATPAKHVTSTSGPMYLANSLNEFVPTSGVAELSGALGQAGIPHSTRMLAGSRHGEGYLDDVFADTTGFLEHTLGLK</sequence>
<dbReference type="Gene3D" id="3.40.50.1820">
    <property type="entry name" value="alpha/beta hydrolase"/>
    <property type="match status" value="1"/>
</dbReference>
<evidence type="ECO:0000313" key="4">
    <source>
        <dbReference type="Proteomes" id="UP001597252"/>
    </source>
</evidence>